<dbReference type="InterPro" id="IPR050553">
    <property type="entry name" value="Thioredoxin_ResA/DsbE_sf"/>
</dbReference>
<reference evidence="2 3" key="1">
    <citation type="submission" date="2020-08" db="EMBL/GenBank/DDBJ databases">
        <title>Genomic Encyclopedia of Type Strains, Phase IV (KMG-V): Genome sequencing to study the core and pangenomes of soil and plant-associated prokaryotes.</title>
        <authorList>
            <person name="Whitman W."/>
        </authorList>
    </citation>
    <scope>NUCLEOTIDE SEQUENCE [LARGE SCALE GENOMIC DNA]</scope>
    <source>
        <strain evidence="2 3">SEMIA 4060</strain>
    </source>
</reference>
<dbReference type="SUPFAM" id="SSF52833">
    <property type="entry name" value="Thioredoxin-like"/>
    <property type="match status" value="1"/>
</dbReference>
<dbReference type="PANTHER" id="PTHR42852">
    <property type="entry name" value="THIOL:DISULFIDE INTERCHANGE PROTEIN DSBE"/>
    <property type="match status" value="1"/>
</dbReference>
<evidence type="ECO:0000313" key="3">
    <source>
        <dbReference type="Proteomes" id="UP000565576"/>
    </source>
</evidence>
<sequence length="191" mass="20547">MATAAHRLAPELAISEWFNVSEPLSPARLRGRPIFLHTFQLLCPGCVTEAIPQVKRIERLFGQTDLEVIGIHTVFEHHAAMSPTTLKAFLHEYRLTSPVGVDLAEEGSDIPVTMRRYGLRGTPSSVLIGRDGAILHHAFGVEDDLAVGARIALALAAAPPEDLTVAEDQDQQNCSGGRCSATAPSFEGSRG</sequence>
<dbReference type="Proteomes" id="UP000565576">
    <property type="component" value="Unassembled WGS sequence"/>
</dbReference>
<proteinExistence type="predicted"/>
<evidence type="ECO:0000256" key="1">
    <source>
        <dbReference type="SAM" id="MobiDB-lite"/>
    </source>
</evidence>
<organism evidence="2 3">
    <name type="scientific">Rhizobium lusitanum</name>
    <dbReference type="NCBI Taxonomy" id="293958"/>
    <lineage>
        <taxon>Bacteria</taxon>
        <taxon>Pseudomonadati</taxon>
        <taxon>Pseudomonadota</taxon>
        <taxon>Alphaproteobacteria</taxon>
        <taxon>Hyphomicrobiales</taxon>
        <taxon>Rhizobiaceae</taxon>
        <taxon>Rhizobium/Agrobacterium group</taxon>
        <taxon>Rhizobium</taxon>
    </lineage>
</organism>
<dbReference type="RefSeq" id="WP_246806499.1">
    <property type="nucleotide sequence ID" value="NZ_JACHBG010000025.1"/>
</dbReference>
<evidence type="ECO:0000313" key="2">
    <source>
        <dbReference type="EMBL" id="MBB6488637.1"/>
    </source>
</evidence>
<dbReference type="AlphaFoldDB" id="A0A7X0IXX7"/>
<accession>A0A7X0IXX7</accession>
<dbReference type="InterPro" id="IPR036249">
    <property type="entry name" value="Thioredoxin-like_sf"/>
</dbReference>
<protein>
    <recommendedName>
        <fullName evidence="4">Redoxin domain-containing protein</fullName>
    </recommendedName>
</protein>
<name>A0A7X0IXX7_9HYPH</name>
<gene>
    <name evidence="2" type="ORF">GGD46_005957</name>
</gene>
<feature type="region of interest" description="Disordered" evidence="1">
    <location>
        <begin position="163"/>
        <end position="191"/>
    </location>
</feature>
<comment type="caution">
    <text evidence="2">The sequence shown here is derived from an EMBL/GenBank/DDBJ whole genome shotgun (WGS) entry which is preliminary data.</text>
</comment>
<evidence type="ECO:0008006" key="4">
    <source>
        <dbReference type="Google" id="ProtNLM"/>
    </source>
</evidence>
<dbReference type="EMBL" id="JACHBG010000025">
    <property type="protein sequence ID" value="MBB6488637.1"/>
    <property type="molecule type" value="Genomic_DNA"/>
</dbReference>
<dbReference type="PANTHER" id="PTHR42852:SF13">
    <property type="entry name" value="PROTEIN DIPZ"/>
    <property type="match status" value="1"/>
</dbReference>
<dbReference type="Gene3D" id="3.40.30.10">
    <property type="entry name" value="Glutaredoxin"/>
    <property type="match status" value="1"/>
</dbReference>